<evidence type="ECO:0000313" key="3">
    <source>
        <dbReference type="EMBL" id="PPR83303.1"/>
    </source>
</evidence>
<feature type="transmembrane region" description="Helical" evidence="2">
    <location>
        <begin position="629"/>
        <end position="654"/>
    </location>
</feature>
<dbReference type="AlphaFoldDB" id="A0A2P5VWT3"/>
<sequence>MAPKKGQLGKINAPSFETKKDEASNDSEVEDLERGPDQGFIYEVPRNIRQANPKAYTPLSISIGPLHYRKTNLASMAKYKVGYQVKFLQRNSGSKEPLESFWSFIERNEKKILNYYEALIDEDEFVKMIFYDALFIVELFLRNYEKEVKNSDVKDFLLKETWSAGLRRDLILLENQIPMFVLEELYKPYENHKLASDASVPSFLKLTCSYFDIPWDPQFEHIEIPHFTALQRCHMTKTQNPSSETKIPTLKKVYGATSLQEVGVELIVEPNQTACLLDIKFEGKKLKIPKLTVHSNTEAYLRNVMAFEMCHCPDEAYVCAYIELMNYLIPTAQDVKPLIEKGILSKEGKHEGRLVTTISTDIMVQRTIKKLMQGIGEPPPCYRETANQLNQLYKEGRKRKVTLFIKKNYGILKRVYFPNLWRGTGTAAAFMVVIFTIIQTVCHMTKTQNPSSETKIPTLKKVYGATSLQEVGVELIVEPNQTACLLDIKFEGKKLKIPKLTVHSNTEAYLRNVMAFEMCHCPDEAYVCAYIELMNYLIPTAQDVKPLIEKGILSKEGKHEGRLVTTISTDIMVQRTIKKLMQGIGEPPPCYRETANQLNQLYKEGRKRKVTLFIKKNYGILKRVYFPNLWRGTGTAAAFMVVIFTIIQTVLAFVKD</sequence>
<reference evidence="3 4" key="1">
    <citation type="submission" date="2015-01" db="EMBL/GenBank/DDBJ databases">
        <title>Genome of allotetraploid Gossypium barbadense reveals genomic plasticity and fiber elongation in cotton evolution.</title>
        <authorList>
            <person name="Chen X."/>
            <person name="Liu X."/>
            <person name="Zhao B."/>
            <person name="Zheng H."/>
            <person name="Hu Y."/>
            <person name="Lu G."/>
            <person name="Yang C."/>
            <person name="Chen J."/>
            <person name="Shan C."/>
            <person name="Zhang L."/>
            <person name="Zhou Y."/>
            <person name="Wang L."/>
            <person name="Guo W."/>
            <person name="Bai Y."/>
            <person name="Ruan J."/>
            <person name="Shangguan X."/>
            <person name="Mao Y."/>
            <person name="Jiang J."/>
            <person name="Zhu Y."/>
            <person name="Lei J."/>
            <person name="Kang H."/>
            <person name="Chen S."/>
            <person name="He X."/>
            <person name="Wang R."/>
            <person name="Wang Y."/>
            <person name="Chen J."/>
            <person name="Wang L."/>
            <person name="Yu S."/>
            <person name="Wang B."/>
            <person name="Wei J."/>
            <person name="Song S."/>
            <person name="Lu X."/>
            <person name="Gao Z."/>
            <person name="Gu W."/>
            <person name="Deng X."/>
            <person name="Ma D."/>
            <person name="Wang S."/>
            <person name="Liang W."/>
            <person name="Fang L."/>
            <person name="Cai C."/>
            <person name="Zhu X."/>
            <person name="Zhou B."/>
            <person name="Zhang Y."/>
            <person name="Chen Z."/>
            <person name="Xu S."/>
            <person name="Zhu R."/>
            <person name="Wang S."/>
            <person name="Zhang T."/>
            <person name="Zhao G."/>
        </authorList>
    </citation>
    <scope>NUCLEOTIDE SEQUENCE [LARGE SCALE GENOMIC DNA]</scope>
    <source>
        <strain evidence="4">cv. Xinhai21</strain>
        <tissue evidence="3">Leaf</tissue>
    </source>
</reference>
<evidence type="ECO:0000256" key="1">
    <source>
        <dbReference type="SAM" id="MobiDB-lite"/>
    </source>
</evidence>
<keyword evidence="2" id="KW-1133">Transmembrane helix</keyword>
<accession>A0A2P5VWT3</accession>
<evidence type="ECO:0000313" key="4">
    <source>
        <dbReference type="Proteomes" id="UP000239757"/>
    </source>
</evidence>
<keyword evidence="2" id="KW-0812">Transmembrane</keyword>
<evidence type="ECO:0000256" key="2">
    <source>
        <dbReference type="SAM" id="Phobius"/>
    </source>
</evidence>
<keyword evidence="2" id="KW-0472">Membrane</keyword>
<dbReference type="OrthoDB" id="591587at2759"/>
<dbReference type="Proteomes" id="UP000239757">
    <property type="component" value="Unassembled WGS sequence"/>
</dbReference>
<name>A0A2P5VWT3_GOSBA</name>
<dbReference type="EMBL" id="KZ670427">
    <property type="protein sequence ID" value="PPR83303.1"/>
    <property type="molecule type" value="Genomic_DNA"/>
</dbReference>
<protein>
    <submittedName>
        <fullName evidence="3">Uncharacterized protein</fullName>
    </submittedName>
</protein>
<dbReference type="Pfam" id="PF03140">
    <property type="entry name" value="DUF247"/>
    <property type="match status" value="2"/>
</dbReference>
<feature type="region of interest" description="Disordered" evidence="1">
    <location>
        <begin position="1"/>
        <end position="33"/>
    </location>
</feature>
<dbReference type="InterPro" id="IPR004158">
    <property type="entry name" value="DUF247_pln"/>
</dbReference>
<organism evidence="3 4">
    <name type="scientific">Gossypium barbadense</name>
    <name type="common">Sea Island cotton</name>
    <name type="synonym">Hibiscus barbadensis</name>
    <dbReference type="NCBI Taxonomy" id="3634"/>
    <lineage>
        <taxon>Eukaryota</taxon>
        <taxon>Viridiplantae</taxon>
        <taxon>Streptophyta</taxon>
        <taxon>Embryophyta</taxon>
        <taxon>Tracheophyta</taxon>
        <taxon>Spermatophyta</taxon>
        <taxon>Magnoliopsida</taxon>
        <taxon>eudicotyledons</taxon>
        <taxon>Gunneridae</taxon>
        <taxon>Pentapetalae</taxon>
        <taxon>rosids</taxon>
        <taxon>malvids</taxon>
        <taxon>Malvales</taxon>
        <taxon>Malvaceae</taxon>
        <taxon>Malvoideae</taxon>
        <taxon>Gossypium</taxon>
    </lineage>
</organism>
<proteinExistence type="predicted"/>
<dbReference type="PANTHER" id="PTHR31170:SF9">
    <property type="entry name" value="PROTEIN, PUTATIVE (DUF247)-RELATED"/>
    <property type="match status" value="1"/>
</dbReference>
<gene>
    <name evidence="3" type="ORF">GOBAR_AA37412</name>
</gene>
<dbReference type="PANTHER" id="PTHR31170">
    <property type="entry name" value="BNAC04G53230D PROTEIN"/>
    <property type="match status" value="1"/>
</dbReference>